<dbReference type="EMBL" id="WJXA01000011">
    <property type="protein sequence ID" value="KAF7126596.1"/>
    <property type="molecule type" value="Genomic_DNA"/>
</dbReference>
<name>A0A834G5K7_RHOSS</name>
<evidence type="ECO:0000256" key="5">
    <source>
        <dbReference type="ARBA" id="ARBA00022989"/>
    </source>
</evidence>
<dbReference type="AlphaFoldDB" id="A0A834G5K7"/>
<dbReference type="GO" id="GO:0016020">
    <property type="term" value="C:membrane"/>
    <property type="evidence" value="ECO:0007669"/>
    <property type="project" value="InterPro"/>
</dbReference>
<proteinExistence type="predicted"/>
<gene>
    <name evidence="9" type="ORF">RHSIM_Rhsim11G0083900</name>
</gene>
<evidence type="ECO:0000256" key="8">
    <source>
        <dbReference type="PIRSR" id="PIRSR605150-2"/>
    </source>
</evidence>
<evidence type="ECO:0008006" key="11">
    <source>
        <dbReference type="Google" id="ProtNLM"/>
    </source>
</evidence>
<keyword evidence="10" id="KW-1185">Reference proteome</keyword>
<organism evidence="9 10">
    <name type="scientific">Rhododendron simsii</name>
    <name type="common">Sims's rhododendron</name>
    <dbReference type="NCBI Taxonomy" id="118357"/>
    <lineage>
        <taxon>Eukaryota</taxon>
        <taxon>Viridiplantae</taxon>
        <taxon>Streptophyta</taxon>
        <taxon>Embryophyta</taxon>
        <taxon>Tracheophyta</taxon>
        <taxon>Spermatophyta</taxon>
        <taxon>Magnoliopsida</taxon>
        <taxon>eudicotyledons</taxon>
        <taxon>Gunneridae</taxon>
        <taxon>Pentapetalae</taxon>
        <taxon>asterids</taxon>
        <taxon>Ericales</taxon>
        <taxon>Ericaceae</taxon>
        <taxon>Ericoideae</taxon>
        <taxon>Rhodoreae</taxon>
        <taxon>Rhododendron</taxon>
    </lineage>
</organism>
<sequence length="202" mass="22495">MICSVSQFLTLSLQREYEEFKVRINGLVAVAQKVPVEGWTRQDGTPWPGNNLNTILELFRCGQNKKKPQNAKENKTSMFHDGVHEVEGNQLPHLIYVSREKRLGFDHHKNAGAMNALINMKGLDGIQGPIYVGTGCVLRRQALYGSDVPAKKKATRKACNCLPKLCCCCCGSSRKISKKGRSKENKKIKIKEQGGFGRNTCS</sequence>
<keyword evidence="7" id="KW-0961">Cell wall biogenesis/degradation</keyword>
<keyword evidence="5" id="KW-1133">Transmembrane helix</keyword>
<dbReference type="GO" id="GO:0012505">
    <property type="term" value="C:endomembrane system"/>
    <property type="evidence" value="ECO:0007669"/>
    <property type="project" value="UniProtKB-SubCell"/>
</dbReference>
<dbReference type="Pfam" id="PF03552">
    <property type="entry name" value="Cellulose_synt"/>
    <property type="match status" value="1"/>
</dbReference>
<evidence type="ECO:0000313" key="9">
    <source>
        <dbReference type="EMBL" id="KAF7126596.1"/>
    </source>
</evidence>
<keyword evidence="4" id="KW-0812">Transmembrane</keyword>
<keyword evidence="2" id="KW-0328">Glycosyltransferase</keyword>
<dbReference type="Proteomes" id="UP000626092">
    <property type="component" value="Unassembled WGS sequence"/>
</dbReference>
<dbReference type="GO" id="GO:0016760">
    <property type="term" value="F:cellulose synthase (UDP-forming) activity"/>
    <property type="evidence" value="ECO:0007669"/>
    <property type="project" value="InterPro"/>
</dbReference>
<dbReference type="InterPro" id="IPR005150">
    <property type="entry name" value="Cellulose_synth"/>
</dbReference>
<dbReference type="GO" id="GO:0030244">
    <property type="term" value="P:cellulose biosynthetic process"/>
    <property type="evidence" value="ECO:0007669"/>
    <property type="project" value="InterPro"/>
</dbReference>
<comment type="caution">
    <text evidence="9">The sequence shown here is derived from an EMBL/GenBank/DDBJ whole genome shotgun (WGS) entry which is preliminary data.</text>
</comment>
<evidence type="ECO:0000256" key="7">
    <source>
        <dbReference type="ARBA" id="ARBA00023316"/>
    </source>
</evidence>
<reference evidence="9" key="1">
    <citation type="submission" date="2019-11" db="EMBL/GenBank/DDBJ databases">
        <authorList>
            <person name="Liu Y."/>
            <person name="Hou J."/>
            <person name="Li T.-Q."/>
            <person name="Guan C.-H."/>
            <person name="Wu X."/>
            <person name="Wu H.-Z."/>
            <person name="Ling F."/>
            <person name="Zhang R."/>
            <person name="Shi X.-G."/>
            <person name="Ren J.-P."/>
            <person name="Chen E.-F."/>
            <person name="Sun J.-M."/>
        </authorList>
    </citation>
    <scope>NUCLEOTIDE SEQUENCE</scope>
    <source>
        <strain evidence="9">Adult_tree_wgs_1</strain>
        <tissue evidence="9">Leaves</tissue>
    </source>
</reference>
<protein>
    <recommendedName>
        <fullName evidence="11">Cellulose synthase</fullName>
    </recommendedName>
</protein>
<keyword evidence="3" id="KW-0808">Transferase</keyword>
<evidence type="ECO:0000313" key="10">
    <source>
        <dbReference type="Proteomes" id="UP000626092"/>
    </source>
</evidence>
<evidence type="ECO:0000256" key="3">
    <source>
        <dbReference type="ARBA" id="ARBA00022679"/>
    </source>
</evidence>
<evidence type="ECO:0000256" key="6">
    <source>
        <dbReference type="ARBA" id="ARBA00023136"/>
    </source>
</evidence>
<evidence type="ECO:0000256" key="1">
    <source>
        <dbReference type="ARBA" id="ARBA00004308"/>
    </source>
</evidence>
<comment type="subcellular location">
    <subcellularLocation>
        <location evidence="1">Endomembrane system</location>
    </subcellularLocation>
</comment>
<evidence type="ECO:0000256" key="2">
    <source>
        <dbReference type="ARBA" id="ARBA00022676"/>
    </source>
</evidence>
<evidence type="ECO:0000256" key="4">
    <source>
        <dbReference type="ARBA" id="ARBA00022692"/>
    </source>
</evidence>
<dbReference type="GO" id="GO:0071555">
    <property type="term" value="P:cell wall organization"/>
    <property type="evidence" value="ECO:0007669"/>
    <property type="project" value="UniProtKB-KW"/>
</dbReference>
<accession>A0A834G5K7</accession>
<feature type="binding site" evidence="8">
    <location>
        <position position="109"/>
    </location>
    <ligand>
        <name>UDP-alpha-D-glucose</name>
        <dbReference type="ChEBI" id="CHEBI:58885"/>
    </ligand>
</feature>
<dbReference type="OrthoDB" id="1706145at2759"/>
<keyword evidence="6" id="KW-0472">Membrane</keyword>
<dbReference type="PANTHER" id="PTHR13301">
    <property type="entry name" value="X-BOX TRANSCRIPTION FACTOR-RELATED"/>
    <property type="match status" value="1"/>
</dbReference>